<dbReference type="Pfam" id="PF00534">
    <property type="entry name" value="Glycos_transf_1"/>
    <property type="match status" value="1"/>
</dbReference>
<dbReference type="PANTHER" id="PTHR45947">
    <property type="entry name" value="SULFOQUINOVOSYL TRANSFERASE SQD2"/>
    <property type="match status" value="1"/>
</dbReference>
<evidence type="ECO:0000259" key="2">
    <source>
        <dbReference type="Pfam" id="PF13439"/>
    </source>
</evidence>
<protein>
    <submittedName>
        <fullName evidence="3">Alpha-D-GlcNAc alpha-1,2-L-rhamnosyltransferase</fullName>
    </submittedName>
</protein>
<dbReference type="Pfam" id="PF13439">
    <property type="entry name" value="Glyco_transf_4"/>
    <property type="match status" value="1"/>
</dbReference>
<evidence type="ECO:0000259" key="1">
    <source>
        <dbReference type="Pfam" id="PF00534"/>
    </source>
</evidence>
<proteinExistence type="predicted"/>
<accession>A0A533QFH8</accession>
<sequence>MMKITALGDRDSSPVQEGIETDRVNLYFQLIRRRRRKKLDEPKIKIVVLGTRGFPHVQGGIEAHCENLYPQLVKEGYEIIVLTRKPYVNPDIGIYKGIKLIPLPCPKNKFLETFLHTFIGVLVAKKFSPDILHIHAIGPSLFTPLARLLGLKVIMTNHGPDYQRKKWGKLARCALKLSEKSGSTWANDIICVSETIAHHVKRKYNRYVNIIPNGVIITKIAQNSATLRNYALTKGRYILSVGRFVPEKGFHDLIEAFNQISTSINQLSGNTWKLVIIGCADHEDRYSIRLKDQADKNNNIVLTGFLTGESLQEFYSHAGLFVIPSYYEGLPIVLLEAMSYGLSCIASDISANKNVELSGSRFFKAGDVKGLAEKIQEYLDKPLCEEEKKAQITMIAERYNWDTIAHKTANVYKVIMNGKR</sequence>
<dbReference type="InterPro" id="IPR001296">
    <property type="entry name" value="Glyco_trans_1"/>
</dbReference>
<dbReference type="GO" id="GO:0016757">
    <property type="term" value="F:glycosyltransferase activity"/>
    <property type="evidence" value="ECO:0007669"/>
    <property type="project" value="InterPro"/>
</dbReference>
<evidence type="ECO:0000313" key="3">
    <source>
        <dbReference type="EMBL" id="TLD43538.1"/>
    </source>
</evidence>
<dbReference type="InterPro" id="IPR028098">
    <property type="entry name" value="Glyco_trans_4-like_N"/>
</dbReference>
<evidence type="ECO:0000313" key="4">
    <source>
        <dbReference type="Proteomes" id="UP000319783"/>
    </source>
</evidence>
<dbReference type="InterPro" id="IPR050194">
    <property type="entry name" value="Glycosyltransferase_grp1"/>
</dbReference>
<feature type="domain" description="Glycosyl transferase family 1" evidence="1">
    <location>
        <begin position="233"/>
        <end position="387"/>
    </location>
</feature>
<organism evidence="3 4">
    <name type="scientific">Candidatus Jettenia ecosi</name>
    <dbReference type="NCBI Taxonomy" id="2494326"/>
    <lineage>
        <taxon>Bacteria</taxon>
        <taxon>Pseudomonadati</taxon>
        <taxon>Planctomycetota</taxon>
        <taxon>Candidatus Brocadiia</taxon>
        <taxon>Candidatus Brocadiales</taxon>
        <taxon>Candidatus Brocadiaceae</taxon>
        <taxon>Candidatus Jettenia</taxon>
    </lineage>
</organism>
<comment type="caution">
    <text evidence="3">The sequence shown here is derived from an EMBL/GenBank/DDBJ whole genome shotgun (WGS) entry which is preliminary data.</text>
</comment>
<dbReference type="AlphaFoldDB" id="A0A533QFH8"/>
<dbReference type="PANTHER" id="PTHR45947:SF3">
    <property type="entry name" value="SULFOQUINOVOSYL TRANSFERASE SQD2"/>
    <property type="match status" value="1"/>
</dbReference>
<gene>
    <name evidence="3" type="ORF">JETT_0169</name>
</gene>
<name>A0A533QFH8_9BACT</name>
<dbReference type="SUPFAM" id="SSF53756">
    <property type="entry name" value="UDP-Glycosyltransferase/glycogen phosphorylase"/>
    <property type="match status" value="1"/>
</dbReference>
<dbReference type="CDD" id="cd03801">
    <property type="entry name" value="GT4_PimA-like"/>
    <property type="match status" value="1"/>
</dbReference>
<dbReference type="Proteomes" id="UP000319783">
    <property type="component" value="Unassembled WGS sequence"/>
</dbReference>
<keyword evidence="3" id="KW-0808">Transferase</keyword>
<dbReference type="Gene3D" id="3.40.50.2000">
    <property type="entry name" value="Glycogen Phosphorylase B"/>
    <property type="match status" value="2"/>
</dbReference>
<feature type="domain" description="Glycosyltransferase subfamily 4-like N-terminal" evidence="2">
    <location>
        <begin position="59"/>
        <end position="215"/>
    </location>
</feature>
<dbReference type="EMBL" id="SULG01000002">
    <property type="protein sequence ID" value="TLD43538.1"/>
    <property type="molecule type" value="Genomic_DNA"/>
</dbReference>
<reference evidence="3 4" key="1">
    <citation type="submission" date="2019-04" db="EMBL/GenBank/DDBJ databases">
        <title>Genome of a novel bacterium Candidatus Jettenia ecosi reconstructed from metagenome of an anammox bioreactor.</title>
        <authorList>
            <person name="Mardanov A.V."/>
            <person name="Beletsky A.V."/>
            <person name="Ravin N.V."/>
            <person name="Botchkova E.A."/>
            <person name="Litti Y.V."/>
            <person name="Nozhevnikova A.N."/>
        </authorList>
    </citation>
    <scope>NUCLEOTIDE SEQUENCE [LARGE SCALE GENOMIC DNA]</scope>
    <source>
        <strain evidence="3">J2</strain>
    </source>
</reference>